<feature type="compositionally biased region" description="Basic and acidic residues" evidence="1">
    <location>
        <begin position="249"/>
        <end position="259"/>
    </location>
</feature>
<feature type="compositionally biased region" description="Basic residues" evidence="1">
    <location>
        <begin position="558"/>
        <end position="568"/>
    </location>
</feature>
<evidence type="ECO:0000313" key="3">
    <source>
        <dbReference type="Proteomes" id="UP000078544"/>
    </source>
</evidence>
<comment type="caution">
    <text evidence="2">The sequence shown here is derived from an EMBL/GenBank/DDBJ whole genome shotgun (WGS) entry which is preliminary data.</text>
</comment>
<name>A0A162IJX0_9HYPO</name>
<dbReference type="Proteomes" id="UP000078544">
    <property type="component" value="Unassembled WGS sequence"/>
</dbReference>
<accession>A0A162IJX0</accession>
<proteinExistence type="predicted"/>
<feature type="compositionally biased region" description="Low complexity" evidence="1">
    <location>
        <begin position="211"/>
        <end position="229"/>
    </location>
</feature>
<sequence length="618" mass="67988">MNGEVPKPPNRCSHMTLSNAPGEPPDVVASTGAGMRVDDARLSVVGRHSNPSDTELPRSHTGQSPVNGDLTRNAPVQSTKSRRVDTTPASTPSPVGPRSAPSAPLHKPQADTRSTPSPSNRAGLPLTSTKHPGIDREEVGESAKQPNHPKRPYNSAPEAEVEVQEQISSATRSLKRQIGSDCGDNERHLKRARLTRKNLALFDKMGKKKVSGSTAESGSTKTTSTTTSGFDIKARKNGILLPPSSRAPTNHETRHERGGQSRGTPSPTESEHGRFVNRIRGANNEATMVFEVGAKLLKEYDGKGYKRVFNQQFTGFPKNVGFNNGLSAPQPDFVEGLELENYLPFPIDEHVKGAVLYKDDRRSVTLPHVAGEWKGPDGNMKEAELQSSYDGAALVYARNQALSYLGISDPLGHAEITTFTTDGTYFNFYSHHVAQTEDETLEYHQHSDASYNLTKFDEYKDARRHLRNTQDDARAQSFDLRDRLKAHYKQQCGTLPSTAKGTPLPTPVLEPLDAYEESIQNEDEGGHEIVEQPCQPTPAASTKPHRASHSCSSGSSHHSSRHSYKRKASFSQTSFHESPGHASKQRSYWKRDTKTGSYYHKHSDGTVSWLDDDNDEGR</sequence>
<dbReference type="AlphaFoldDB" id="A0A162IJX0"/>
<dbReference type="OrthoDB" id="5424149at2759"/>
<dbReference type="EMBL" id="AZGY01000009">
    <property type="protein sequence ID" value="KZZ95272.1"/>
    <property type="molecule type" value="Genomic_DNA"/>
</dbReference>
<keyword evidence="3" id="KW-1185">Reference proteome</keyword>
<gene>
    <name evidence="2" type="ORF">AAL_04503</name>
</gene>
<feature type="region of interest" description="Disordered" evidence="1">
    <location>
        <begin position="207"/>
        <end position="272"/>
    </location>
</feature>
<evidence type="ECO:0000256" key="1">
    <source>
        <dbReference type="SAM" id="MobiDB-lite"/>
    </source>
</evidence>
<dbReference type="STRING" id="1081109.A0A162IJX0"/>
<protein>
    <submittedName>
        <fullName evidence="2">Uncharacterized protein</fullName>
    </submittedName>
</protein>
<feature type="compositionally biased region" description="Basic and acidic residues" evidence="1">
    <location>
        <begin position="132"/>
        <end position="141"/>
    </location>
</feature>
<reference evidence="2 3" key="1">
    <citation type="journal article" date="2016" name="Genome Biol. Evol.">
        <title>Divergent and convergent evolution of fungal pathogenicity.</title>
        <authorList>
            <person name="Shang Y."/>
            <person name="Xiao G."/>
            <person name="Zheng P."/>
            <person name="Cen K."/>
            <person name="Zhan S."/>
            <person name="Wang C."/>
        </authorList>
    </citation>
    <scope>NUCLEOTIDE SEQUENCE [LARGE SCALE GENOMIC DNA]</scope>
    <source>
        <strain evidence="2 3">RCEF 2490</strain>
    </source>
</reference>
<feature type="region of interest" description="Disordered" evidence="1">
    <location>
        <begin position="521"/>
        <end position="618"/>
    </location>
</feature>
<organism evidence="2 3">
    <name type="scientific">Moelleriella libera RCEF 2490</name>
    <dbReference type="NCBI Taxonomy" id="1081109"/>
    <lineage>
        <taxon>Eukaryota</taxon>
        <taxon>Fungi</taxon>
        <taxon>Dikarya</taxon>
        <taxon>Ascomycota</taxon>
        <taxon>Pezizomycotina</taxon>
        <taxon>Sordariomycetes</taxon>
        <taxon>Hypocreomycetidae</taxon>
        <taxon>Hypocreales</taxon>
        <taxon>Clavicipitaceae</taxon>
        <taxon>Moelleriella</taxon>
    </lineage>
</organism>
<feature type="compositionally biased region" description="Polar residues" evidence="1">
    <location>
        <begin position="111"/>
        <end position="130"/>
    </location>
</feature>
<feature type="region of interest" description="Disordered" evidence="1">
    <location>
        <begin position="1"/>
        <end position="186"/>
    </location>
</feature>
<evidence type="ECO:0000313" key="2">
    <source>
        <dbReference type="EMBL" id="KZZ95272.1"/>
    </source>
</evidence>